<dbReference type="RefSeq" id="WP_117360326.1">
    <property type="nucleotide sequence ID" value="NZ_QURH01000862.1"/>
</dbReference>
<feature type="domain" description="Pyridoxamine 5'-phosphate oxidase N-terminal" evidence="2">
    <location>
        <begin position="9"/>
        <end position="120"/>
    </location>
</feature>
<keyword evidence="4" id="KW-1185">Reference proteome</keyword>
<dbReference type="NCBIfam" id="TIGR03618">
    <property type="entry name" value="Rv1155_F420"/>
    <property type="match status" value="1"/>
</dbReference>
<dbReference type="InterPro" id="IPR012349">
    <property type="entry name" value="Split_barrel_FMN-bd"/>
</dbReference>
<accession>A0A372JEB3</accession>
<evidence type="ECO:0000256" key="1">
    <source>
        <dbReference type="ARBA" id="ARBA00023002"/>
    </source>
</evidence>
<dbReference type="SUPFAM" id="SSF50475">
    <property type="entry name" value="FMN-binding split barrel"/>
    <property type="match status" value="1"/>
</dbReference>
<evidence type="ECO:0000313" key="4">
    <source>
        <dbReference type="Proteomes" id="UP000261811"/>
    </source>
</evidence>
<dbReference type="AlphaFoldDB" id="A0A372JEB3"/>
<evidence type="ECO:0000259" key="2">
    <source>
        <dbReference type="Pfam" id="PF01243"/>
    </source>
</evidence>
<name>A0A372JEB3_9ACTN</name>
<dbReference type="Pfam" id="PF01243">
    <property type="entry name" value="PNPOx_N"/>
    <property type="match status" value="1"/>
</dbReference>
<sequence length="145" mass="16562">MADEAGEARLRELLARRRLGALVTLKKDGRPQLSNIIYGYDADRDLVRISVTDDRAKTRNLRRDPRASLHVSSEDGWSWVVAEGTAELSDVAAEERDATVEELVDLYRALQGEHPDWDDFRRAMVGERRLVVRLPVEHLYGQPPR</sequence>
<evidence type="ECO:0000313" key="3">
    <source>
        <dbReference type="EMBL" id="RFU38156.1"/>
    </source>
</evidence>
<keyword evidence="1" id="KW-0560">Oxidoreductase</keyword>
<dbReference type="GO" id="GO:0070967">
    <property type="term" value="F:coenzyme F420 binding"/>
    <property type="evidence" value="ECO:0007669"/>
    <property type="project" value="TreeGrafter"/>
</dbReference>
<proteinExistence type="predicted"/>
<dbReference type="Proteomes" id="UP000261811">
    <property type="component" value="Unassembled WGS sequence"/>
</dbReference>
<dbReference type="PANTHER" id="PTHR35176:SF2">
    <property type="entry name" value="F420H(2)-DEPENDENT REDUCTASE RV1155"/>
    <property type="match status" value="1"/>
</dbReference>
<dbReference type="OrthoDB" id="1094370at2"/>
<protein>
    <submittedName>
        <fullName evidence="3">PPOX class F420-dependent oxidoreductase</fullName>
    </submittedName>
</protein>
<dbReference type="InterPro" id="IPR019920">
    <property type="entry name" value="F420-binding_dom_put"/>
</dbReference>
<organism evidence="3 4">
    <name type="scientific">Actinomadura logoneensis</name>
    <dbReference type="NCBI Taxonomy" id="2293572"/>
    <lineage>
        <taxon>Bacteria</taxon>
        <taxon>Bacillati</taxon>
        <taxon>Actinomycetota</taxon>
        <taxon>Actinomycetes</taxon>
        <taxon>Streptosporangiales</taxon>
        <taxon>Thermomonosporaceae</taxon>
        <taxon>Actinomadura</taxon>
    </lineage>
</organism>
<gene>
    <name evidence="3" type="ORF">DZF91_29165</name>
</gene>
<dbReference type="EMBL" id="QURH01000862">
    <property type="protein sequence ID" value="RFU38156.1"/>
    <property type="molecule type" value="Genomic_DNA"/>
</dbReference>
<dbReference type="PANTHER" id="PTHR35176">
    <property type="entry name" value="HEME OXYGENASE HI_0854-RELATED"/>
    <property type="match status" value="1"/>
</dbReference>
<dbReference type="GO" id="GO:0016627">
    <property type="term" value="F:oxidoreductase activity, acting on the CH-CH group of donors"/>
    <property type="evidence" value="ECO:0007669"/>
    <property type="project" value="TreeGrafter"/>
</dbReference>
<dbReference type="Gene3D" id="2.30.110.10">
    <property type="entry name" value="Electron Transport, Fmn-binding Protein, Chain A"/>
    <property type="match status" value="1"/>
</dbReference>
<dbReference type="InterPro" id="IPR052019">
    <property type="entry name" value="F420H2_bilvrd_red/Heme_oxyg"/>
</dbReference>
<comment type="caution">
    <text evidence="3">The sequence shown here is derived from an EMBL/GenBank/DDBJ whole genome shotgun (WGS) entry which is preliminary data.</text>
</comment>
<reference evidence="3 4" key="1">
    <citation type="submission" date="2018-08" db="EMBL/GenBank/DDBJ databases">
        <title>Actinomadura jelena sp. nov., a novel Actinomycete isolated from soil in Chad.</title>
        <authorList>
            <person name="Shi L."/>
        </authorList>
    </citation>
    <scope>NUCLEOTIDE SEQUENCE [LARGE SCALE GENOMIC DNA]</scope>
    <source>
        <strain evidence="3 4">NEAU-G17</strain>
    </source>
</reference>
<dbReference type="GO" id="GO:0005829">
    <property type="term" value="C:cytosol"/>
    <property type="evidence" value="ECO:0007669"/>
    <property type="project" value="TreeGrafter"/>
</dbReference>
<dbReference type="InterPro" id="IPR011576">
    <property type="entry name" value="Pyridox_Oxase_N"/>
</dbReference>